<evidence type="ECO:0000313" key="4">
    <source>
        <dbReference type="Proteomes" id="UP000484988"/>
    </source>
</evidence>
<dbReference type="GO" id="GO:0003677">
    <property type="term" value="F:DNA binding"/>
    <property type="evidence" value="ECO:0007669"/>
    <property type="project" value="InterPro"/>
</dbReference>
<dbReference type="PROSITE" id="PS51736">
    <property type="entry name" value="RECOMBINASES_3"/>
    <property type="match status" value="1"/>
</dbReference>
<protein>
    <submittedName>
        <fullName evidence="3">Recombinase family protein</fullName>
    </submittedName>
</protein>
<dbReference type="CDD" id="cd00338">
    <property type="entry name" value="Ser_Recombinase"/>
    <property type="match status" value="1"/>
</dbReference>
<keyword evidence="4" id="KW-1185">Reference proteome</keyword>
<dbReference type="InterPro" id="IPR036162">
    <property type="entry name" value="Resolvase-like_N_sf"/>
</dbReference>
<evidence type="ECO:0000313" key="3">
    <source>
        <dbReference type="EMBL" id="GFH36518.1"/>
    </source>
</evidence>
<dbReference type="InterPro" id="IPR050639">
    <property type="entry name" value="SSR_resolvase"/>
</dbReference>
<proteinExistence type="predicted"/>
<evidence type="ECO:0000259" key="1">
    <source>
        <dbReference type="PROSITE" id="PS51736"/>
    </source>
</evidence>
<sequence>MRRAVVYARQSEARKDKSEGSTITQVAECTALINKADDLKHTATYEDIDLSAYSGVERPDFERMLSDARSGLIDVIVVNYISRFSRQEPKDALPVILELQRLGVQIVSVYEGPITDDLVGLITLLMRLNAAHEESKNKSKAVSGTKKTLKAAGGFVGGVPPFGFRTEVQRNGKLVIRVLVHEPDEVEVIRKIVARILEHKDVPYVPGKPHPGSLTGVCAWLNETGVPTRGIESHAKRGIAAPSWKVTTVRRVLTDPRLMGHLTEPVYETVQKQDGSGTWQRRTGYRSVRDEHGKPVISHEPIIGAAEFHELQKCLAVHKEGSRPKGTFLTRGDSLLSALGILRCEGGHTMCKQAGDSQRMTTYTCQRKKGTKSTHEGTVSILRDRLDDYVARSVMSRLVALDYEDPDDMALLTEATRRFAATVSAPEAVAEKSAIVAERADYKAALDELYDDYDAGVYKGATGRERFIQKRDRLEASLSAVDERLAALEAEAPQVLSVDIWTAHEGDPIGPGSWWHGATLADKRAFLKLFVERVEVRKASAFGTQYAPDPVNERARIHWAKPGGSASI</sequence>
<dbReference type="Proteomes" id="UP000484988">
    <property type="component" value="Unassembled WGS sequence"/>
</dbReference>
<dbReference type="Gene3D" id="3.90.1750.20">
    <property type="entry name" value="Putative Large Serine Recombinase, Chain B, Domain 2"/>
    <property type="match status" value="1"/>
</dbReference>
<dbReference type="EMBL" id="BLLG01000006">
    <property type="protein sequence ID" value="GFH36518.1"/>
    <property type="molecule type" value="Genomic_DNA"/>
</dbReference>
<accession>A0A6A0AV16</accession>
<dbReference type="PANTHER" id="PTHR30461:SF23">
    <property type="entry name" value="DNA RECOMBINASE-RELATED"/>
    <property type="match status" value="1"/>
</dbReference>
<dbReference type="Pfam" id="PF07508">
    <property type="entry name" value="Recombinase"/>
    <property type="match status" value="1"/>
</dbReference>
<reference evidence="3 4" key="1">
    <citation type="submission" date="2020-02" db="EMBL/GenBank/DDBJ databases">
        <title>Whole Genome Shotgun Sequence of Streptomyces sp. strain CWH03.</title>
        <authorList>
            <person name="Dohra H."/>
            <person name="Kodani S."/>
            <person name="Yamamura H."/>
        </authorList>
    </citation>
    <scope>NUCLEOTIDE SEQUENCE [LARGE SCALE GENOMIC DNA]</scope>
    <source>
        <strain evidence="3 4">CWH03</strain>
    </source>
</reference>
<dbReference type="SMART" id="SM00857">
    <property type="entry name" value="Resolvase"/>
    <property type="match status" value="1"/>
</dbReference>
<dbReference type="InterPro" id="IPR011109">
    <property type="entry name" value="DNA_bind_recombinase_dom"/>
</dbReference>
<dbReference type="RefSeq" id="WP_254076749.1">
    <property type="nucleotide sequence ID" value="NZ_BLLG01000006.1"/>
</dbReference>
<dbReference type="Gene3D" id="3.40.50.1390">
    <property type="entry name" value="Resolvase, N-terminal catalytic domain"/>
    <property type="match status" value="1"/>
</dbReference>
<dbReference type="Pfam" id="PF00239">
    <property type="entry name" value="Resolvase"/>
    <property type="match status" value="1"/>
</dbReference>
<organism evidence="3 4">
    <name type="scientific">Streptomyces pacificus</name>
    <dbReference type="NCBI Taxonomy" id="2705029"/>
    <lineage>
        <taxon>Bacteria</taxon>
        <taxon>Bacillati</taxon>
        <taxon>Actinomycetota</taxon>
        <taxon>Actinomycetes</taxon>
        <taxon>Kitasatosporales</taxon>
        <taxon>Streptomycetaceae</taxon>
        <taxon>Streptomyces</taxon>
    </lineage>
</organism>
<dbReference type="AlphaFoldDB" id="A0A6A0AV16"/>
<comment type="caution">
    <text evidence="3">The sequence shown here is derived from an EMBL/GenBank/DDBJ whole genome shotgun (WGS) entry which is preliminary data.</text>
</comment>
<evidence type="ECO:0000259" key="2">
    <source>
        <dbReference type="PROSITE" id="PS51737"/>
    </source>
</evidence>
<dbReference type="PROSITE" id="PS51737">
    <property type="entry name" value="RECOMBINASE_DNA_BIND"/>
    <property type="match status" value="1"/>
</dbReference>
<dbReference type="SUPFAM" id="SSF53041">
    <property type="entry name" value="Resolvase-like"/>
    <property type="match status" value="1"/>
</dbReference>
<dbReference type="PANTHER" id="PTHR30461">
    <property type="entry name" value="DNA-INVERTASE FROM LAMBDOID PROPHAGE"/>
    <property type="match status" value="1"/>
</dbReference>
<dbReference type="GO" id="GO:0000150">
    <property type="term" value="F:DNA strand exchange activity"/>
    <property type="evidence" value="ECO:0007669"/>
    <property type="project" value="InterPro"/>
</dbReference>
<dbReference type="InterPro" id="IPR038109">
    <property type="entry name" value="DNA_bind_recomb_sf"/>
</dbReference>
<name>A0A6A0AV16_9ACTN</name>
<dbReference type="InterPro" id="IPR006119">
    <property type="entry name" value="Resolv_N"/>
</dbReference>
<gene>
    <name evidence="3" type="ORF">SCWH03_27460</name>
</gene>
<feature type="domain" description="Recombinase" evidence="2">
    <location>
        <begin position="161"/>
        <end position="321"/>
    </location>
</feature>
<feature type="domain" description="Resolvase/invertase-type recombinase catalytic" evidence="1">
    <location>
        <begin position="3"/>
        <end position="153"/>
    </location>
</feature>